<accession>A0A3P9AGG7</accession>
<reference evidence="2" key="4">
    <citation type="submission" date="2025-09" db="UniProtKB">
        <authorList>
            <consortium name="Ensembl"/>
        </authorList>
    </citation>
    <scope>IDENTIFICATION</scope>
</reference>
<dbReference type="AlphaFoldDB" id="A0A3P9AGG7"/>
<reference evidence="2" key="2">
    <citation type="submission" date="2020-02" db="EMBL/GenBank/DDBJ databases">
        <title>Esox lucius (northern pike) genome, fEsoLuc1, primary haplotype.</title>
        <authorList>
            <person name="Myers G."/>
            <person name="Karagic N."/>
            <person name="Meyer A."/>
            <person name="Pippel M."/>
            <person name="Reichard M."/>
            <person name="Winkler S."/>
            <person name="Tracey A."/>
            <person name="Sims Y."/>
            <person name="Howe K."/>
            <person name="Rhie A."/>
            <person name="Formenti G."/>
            <person name="Durbin R."/>
            <person name="Fedrigo O."/>
            <person name="Jarvis E.D."/>
        </authorList>
    </citation>
    <scope>NUCLEOTIDE SEQUENCE [LARGE SCALE GENOMIC DNA]</scope>
</reference>
<feature type="compositionally biased region" description="Low complexity" evidence="1">
    <location>
        <begin position="520"/>
        <end position="529"/>
    </location>
</feature>
<name>A0A3P9AGG7_ESOLU</name>
<feature type="compositionally biased region" description="Low complexity" evidence="1">
    <location>
        <begin position="275"/>
        <end position="291"/>
    </location>
</feature>
<organism evidence="2 3">
    <name type="scientific">Esox lucius</name>
    <name type="common">Northern pike</name>
    <dbReference type="NCBI Taxonomy" id="8010"/>
    <lineage>
        <taxon>Eukaryota</taxon>
        <taxon>Metazoa</taxon>
        <taxon>Chordata</taxon>
        <taxon>Craniata</taxon>
        <taxon>Vertebrata</taxon>
        <taxon>Euteleostomi</taxon>
        <taxon>Actinopterygii</taxon>
        <taxon>Neopterygii</taxon>
        <taxon>Teleostei</taxon>
        <taxon>Protacanthopterygii</taxon>
        <taxon>Esociformes</taxon>
        <taxon>Esocidae</taxon>
        <taxon>Esox</taxon>
    </lineage>
</organism>
<feature type="compositionally biased region" description="Polar residues" evidence="1">
    <location>
        <begin position="347"/>
        <end position="356"/>
    </location>
</feature>
<feature type="region of interest" description="Disordered" evidence="1">
    <location>
        <begin position="443"/>
        <end position="501"/>
    </location>
</feature>
<feature type="compositionally biased region" description="Polar residues" evidence="1">
    <location>
        <begin position="119"/>
        <end position="130"/>
    </location>
</feature>
<dbReference type="Ensembl" id="ENSELUT00000031572.3">
    <property type="protein sequence ID" value="ENSELUP00000039847.2"/>
    <property type="gene ID" value="ENSELUG00000020119.3"/>
</dbReference>
<reference evidence="3" key="1">
    <citation type="journal article" date="2014" name="PLoS ONE">
        <title>The genome and linkage map of the northern pike (Esox lucius): conserved synteny revealed between the salmonid sister group and the Neoteleostei.</title>
        <authorList>
            <person name="Rondeau E.B."/>
            <person name="Minkley D.R."/>
            <person name="Leong J.S."/>
            <person name="Messmer A.M."/>
            <person name="Jantzen J.R."/>
            <person name="von Schalburg K.R."/>
            <person name="Lemon C."/>
            <person name="Bird N.H."/>
            <person name="Koop B.F."/>
        </authorList>
    </citation>
    <scope>NUCLEOTIDE SEQUENCE</scope>
</reference>
<feature type="region of interest" description="Disordered" evidence="1">
    <location>
        <begin position="183"/>
        <end position="215"/>
    </location>
</feature>
<feature type="region of interest" description="Disordered" evidence="1">
    <location>
        <begin position="102"/>
        <end position="156"/>
    </location>
</feature>
<feature type="region of interest" description="Disordered" evidence="1">
    <location>
        <begin position="328"/>
        <end position="399"/>
    </location>
</feature>
<dbReference type="Pfam" id="PF15274">
    <property type="entry name" value="MLIP"/>
    <property type="match status" value="1"/>
</dbReference>
<feature type="compositionally biased region" description="Polar residues" evidence="1">
    <location>
        <begin position="686"/>
        <end position="697"/>
    </location>
</feature>
<feature type="region of interest" description="Disordered" evidence="1">
    <location>
        <begin position="273"/>
        <end position="300"/>
    </location>
</feature>
<feature type="compositionally biased region" description="Polar residues" evidence="1">
    <location>
        <begin position="459"/>
        <end position="499"/>
    </location>
</feature>
<dbReference type="InterPro" id="IPR029331">
    <property type="entry name" value="MLIP"/>
</dbReference>
<evidence type="ECO:0000313" key="2">
    <source>
        <dbReference type="Ensembl" id="ENSELUP00000039847.2"/>
    </source>
</evidence>
<feature type="compositionally biased region" description="Polar residues" evidence="1">
    <location>
        <begin position="925"/>
        <end position="939"/>
    </location>
</feature>
<protein>
    <recommendedName>
        <fullName evidence="4">Muscular LMNA-interacting protein</fullName>
    </recommendedName>
</protein>
<evidence type="ECO:0000256" key="1">
    <source>
        <dbReference type="SAM" id="MobiDB-lite"/>
    </source>
</evidence>
<feature type="compositionally biased region" description="Polar residues" evidence="1">
    <location>
        <begin position="141"/>
        <end position="152"/>
    </location>
</feature>
<dbReference type="Proteomes" id="UP000265140">
    <property type="component" value="Chromosome 6"/>
</dbReference>
<dbReference type="Bgee" id="ENSELUG00000020119">
    <property type="expression patterns" value="Expressed in muscle tissue and 7 other cell types or tissues"/>
</dbReference>
<feature type="region of interest" description="Disordered" evidence="1">
    <location>
        <begin position="520"/>
        <end position="543"/>
    </location>
</feature>
<dbReference type="InParanoid" id="A0A3P9AGG7"/>
<dbReference type="OMA" id="NMEVFEV"/>
<proteinExistence type="predicted"/>
<evidence type="ECO:0000313" key="3">
    <source>
        <dbReference type="Proteomes" id="UP000265140"/>
    </source>
</evidence>
<feature type="region of interest" description="Disordered" evidence="1">
    <location>
        <begin position="917"/>
        <end position="939"/>
    </location>
</feature>
<feature type="region of interest" description="Disordered" evidence="1">
    <location>
        <begin position="614"/>
        <end position="634"/>
    </location>
</feature>
<feature type="region of interest" description="Disordered" evidence="1">
    <location>
        <begin position="648"/>
        <end position="707"/>
    </location>
</feature>
<dbReference type="PANTHER" id="PTHR31514:SF1">
    <property type="entry name" value="MUSCULAR LMNA-INTERACTING PROTEIN"/>
    <property type="match status" value="1"/>
</dbReference>
<sequence length="976" mass="105568">MSGEGLYKAEVIYIKDAEKGGAGDAVQQEAFTLLKYPADHPTPPQTPAPVNTENTAHHFVSRPTTMETNVNKHQSISRQHCHNAPVGGEVSSGLLFNRVSESDERLSPASFTDPATPDSWRSQSQESVLSGSWDKDRSWSALRTSPPTSPLSFSRALSPCSSVRSGMFTPSFVRVKRQTLEPASSLVHMPPTCSSPPGESPSSSPCPLSPRSRHRLPPTRLSLLTAILRKGRLPVLSPALTLQRPYSPCWPVHSGTSCNACFAASRVTPIPVEGSAPRAPSSASVHSAAPGHSHKDGRGAESLGFIAAPRSLASKDCSTSWGKIGPHSPPLLHLSERKSNDGLVSERATSPSCQRTLSSPIPPLLHLSERKSNDGLVSERATSPSCQRPLSSPIPPLPLPFPKDTLRTVDYAKVPLPKVLSPPIYLSQSRLWYMSPDPLSSSINARPGTLSPEPKPVKNQGTLVPQDSNHPQKSSSSRLLNESPESVNASDSTLDSTSFKPKPINKNFVQALNSHLHSKLSSLSSADNKAPVSSGPKASSMGMSHNWGTPMGTLTHCASLNPPVSSPLPCSSLSKLHVMDVKPSSLSTCASEGHLPGPSQLLSVPVTSIQRHTDATSPAPLQNGVKTPPSWGQHLSVPQAYKSFRLPPNRYTAPGCTSPEPNTPPCTPDRLSLSPSPAPPARDLTPSPSLSVRSTPSPCLWRETSDSIDKRRKPHKIKLSYKTFAAIPTNNLLLVQQAIDDEVDKDRDSQDTMDRCIKADTHEEMCSPAELRQQSAELYSVIDEVLEDPISVRRTSPALGYSRETLDKGGSRWYTSLPKHLGRETKYTKPGVIRPAHIIPRLPEEDEKEFNSNPFTKYLDELTVNDQNKLEKTYLGETGADGKVAPGNLALNTEKTSSKNSTAKEDDLSIYSLSITESEEPNPNPANDGSCQGGATSFNPMKRHMQSDLVLGTAEHEDLIRVEKIKIYLLYSPLVE</sequence>
<reference evidence="2" key="3">
    <citation type="submission" date="2025-08" db="UniProtKB">
        <authorList>
            <consortium name="Ensembl"/>
        </authorList>
    </citation>
    <scope>IDENTIFICATION</scope>
</reference>
<dbReference type="GeneTree" id="ENSGT00390000015862"/>
<keyword evidence="3" id="KW-1185">Reference proteome</keyword>
<evidence type="ECO:0008006" key="4">
    <source>
        <dbReference type="Google" id="ProtNLM"/>
    </source>
</evidence>
<feature type="compositionally biased region" description="Low complexity" evidence="1">
    <location>
        <begin position="190"/>
        <end position="210"/>
    </location>
</feature>
<dbReference type="PANTHER" id="PTHR31514">
    <property type="entry name" value="MUSCULAR LMNA-INTERACTING PROTEIN MLIP"/>
    <property type="match status" value="1"/>
</dbReference>